<dbReference type="STRING" id="325452.A0A3R7HW78"/>
<dbReference type="PANTHER" id="PTHR43047:SF72">
    <property type="entry name" value="OSMOSENSING HISTIDINE PROTEIN KINASE SLN1"/>
    <property type="match status" value="1"/>
</dbReference>
<dbReference type="GO" id="GO:0000155">
    <property type="term" value="F:phosphorelay sensor kinase activity"/>
    <property type="evidence" value="ECO:0007669"/>
    <property type="project" value="TreeGrafter"/>
</dbReference>
<evidence type="ECO:0000256" key="3">
    <source>
        <dbReference type="ARBA" id="ARBA00022679"/>
    </source>
</evidence>
<evidence type="ECO:0000256" key="1">
    <source>
        <dbReference type="ARBA" id="ARBA00000085"/>
    </source>
</evidence>
<reference evidence="8 9" key="1">
    <citation type="journal article" date="2019" name="Mol. Plant Pathol.">
        <title>Genome sequencing of oomycete isolates from Chile supports the New Zealand origin of Phytophthora kernoviae and makes available the first Nothophytophthora sp. genome.</title>
        <authorList>
            <person name="Studholme D.J."/>
            <person name="Panda P."/>
            <person name="Sanfuentes Von Stowasser E."/>
            <person name="Gonzalez M."/>
            <person name="Hill R."/>
            <person name="Sambles C."/>
            <person name="Grant M."/>
            <person name="Williams N.M."/>
            <person name="McDougal R.L."/>
        </authorList>
    </citation>
    <scope>NUCLEOTIDE SEQUENCE [LARGE SCALE GENOMIC DNA]</scope>
    <source>
        <strain evidence="8">Chile4</strain>
    </source>
</reference>
<dbReference type="GO" id="GO:0005886">
    <property type="term" value="C:plasma membrane"/>
    <property type="evidence" value="ECO:0007669"/>
    <property type="project" value="TreeGrafter"/>
</dbReference>
<dbReference type="EC" id="2.7.13.3" evidence="2"/>
<dbReference type="CDD" id="cd00130">
    <property type="entry name" value="PAS"/>
    <property type="match status" value="2"/>
</dbReference>
<dbReference type="GO" id="GO:0006355">
    <property type="term" value="P:regulation of DNA-templated transcription"/>
    <property type="evidence" value="ECO:0007669"/>
    <property type="project" value="InterPro"/>
</dbReference>
<feature type="domain" description="PAC" evidence="7">
    <location>
        <begin position="112"/>
        <end position="166"/>
    </location>
</feature>
<dbReference type="InterPro" id="IPR013767">
    <property type="entry name" value="PAS_fold"/>
</dbReference>
<keyword evidence="3" id="KW-0808">Transferase</keyword>
<comment type="caution">
    <text evidence="8">The sequence shown here is derived from an EMBL/GenBank/DDBJ whole genome shotgun (WGS) entry which is preliminary data.</text>
</comment>
<dbReference type="SMART" id="SM00091">
    <property type="entry name" value="PAS"/>
    <property type="match status" value="1"/>
</dbReference>
<keyword evidence="4" id="KW-0418">Kinase</keyword>
<evidence type="ECO:0000313" key="9">
    <source>
        <dbReference type="Proteomes" id="UP000285624"/>
    </source>
</evidence>
<dbReference type="PROSITE" id="PS50112">
    <property type="entry name" value="PAS"/>
    <property type="match status" value="2"/>
</dbReference>
<dbReference type="InterPro" id="IPR000014">
    <property type="entry name" value="PAS"/>
</dbReference>
<dbReference type="InterPro" id="IPR000700">
    <property type="entry name" value="PAS-assoc_C"/>
</dbReference>
<feature type="domain" description="PAS" evidence="6">
    <location>
        <begin position="39"/>
        <end position="91"/>
    </location>
</feature>
<proteinExistence type="predicted"/>
<feature type="domain" description="PAS" evidence="6">
    <location>
        <begin position="160"/>
        <end position="210"/>
    </location>
</feature>
<evidence type="ECO:0000313" key="8">
    <source>
        <dbReference type="EMBL" id="RLN79320.1"/>
    </source>
</evidence>
<accession>A0A3R7HW78</accession>
<dbReference type="Gene3D" id="3.30.450.20">
    <property type="entry name" value="PAS domain"/>
    <property type="match status" value="2"/>
</dbReference>
<dbReference type="AlphaFoldDB" id="A0A3R7HW78"/>
<evidence type="ECO:0000259" key="6">
    <source>
        <dbReference type="PROSITE" id="PS50112"/>
    </source>
</evidence>
<gene>
    <name evidence="8" type="ORF">BBO99_00005362</name>
</gene>
<dbReference type="PROSITE" id="PS50113">
    <property type="entry name" value="PAC"/>
    <property type="match status" value="1"/>
</dbReference>
<comment type="catalytic activity">
    <reaction evidence="1">
        <text>ATP + protein L-histidine = ADP + protein N-phospho-L-histidine.</text>
        <dbReference type="EC" id="2.7.13.3"/>
    </reaction>
</comment>
<dbReference type="EMBL" id="MBDN02000151">
    <property type="protein sequence ID" value="RLN79320.1"/>
    <property type="molecule type" value="Genomic_DNA"/>
</dbReference>
<dbReference type="Proteomes" id="UP000285624">
    <property type="component" value="Unassembled WGS sequence"/>
</dbReference>
<feature type="region of interest" description="Disordered" evidence="5">
    <location>
        <begin position="1"/>
        <end position="28"/>
    </location>
</feature>
<dbReference type="InterPro" id="IPR035965">
    <property type="entry name" value="PAS-like_dom_sf"/>
</dbReference>
<keyword evidence="9" id="KW-1185">Reference proteome</keyword>
<organism evidence="8 9">
    <name type="scientific">Phytophthora kernoviae</name>
    <dbReference type="NCBI Taxonomy" id="325452"/>
    <lineage>
        <taxon>Eukaryota</taxon>
        <taxon>Sar</taxon>
        <taxon>Stramenopiles</taxon>
        <taxon>Oomycota</taxon>
        <taxon>Peronosporomycetes</taxon>
        <taxon>Peronosporales</taxon>
        <taxon>Peronosporaceae</taxon>
        <taxon>Phytophthora</taxon>
    </lineage>
</organism>
<dbReference type="Pfam" id="PF00989">
    <property type="entry name" value="PAS"/>
    <property type="match status" value="2"/>
</dbReference>
<dbReference type="GO" id="GO:0009927">
    <property type="term" value="F:histidine phosphotransfer kinase activity"/>
    <property type="evidence" value="ECO:0007669"/>
    <property type="project" value="TreeGrafter"/>
</dbReference>
<dbReference type="PANTHER" id="PTHR43047">
    <property type="entry name" value="TWO-COMPONENT HISTIDINE PROTEIN KINASE"/>
    <property type="match status" value="1"/>
</dbReference>
<feature type="non-terminal residue" evidence="8">
    <location>
        <position position="210"/>
    </location>
</feature>
<evidence type="ECO:0000256" key="2">
    <source>
        <dbReference type="ARBA" id="ARBA00012438"/>
    </source>
</evidence>
<evidence type="ECO:0000256" key="4">
    <source>
        <dbReference type="ARBA" id="ARBA00022777"/>
    </source>
</evidence>
<evidence type="ECO:0000256" key="5">
    <source>
        <dbReference type="SAM" id="MobiDB-lite"/>
    </source>
</evidence>
<evidence type="ECO:0000259" key="7">
    <source>
        <dbReference type="PROSITE" id="PS50113"/>
    </source>
</evidence>
<protein>
    <recommendedName>
        <fullName evidence="2">histidine kinase</fullName>
        <ecNumber evidence="2">2.7.13.3</ecNumber>
    </recommendedName>
</protein>
<dbReference type="FunFam" id="3.30.450.20:FF:000345">
    <property type="entry name" value="Uncharacterized protein"/>
    <property type="match status" value="1"/>
</dbReference>
<dbReference type="SUPFAM" id="SSF55785">
    <property type="entry name" value="PYP-like sensor domain (PAS domain)"/>
    <property type="match status" value="2"/>
</dbReference>
<sequence length="210" mass="22902">MGKHKKPRPRGAVSSLPSDNNALETDHIDKERLKTEWPEAAALARLLMDANAPAVGVDVNGRVTVWNKRMAEITGFHAERVLGKNMSDFVYGAQRKSEIAAVIEACVVDKRPELELRVPLLTTTGRNAQVLTNMTPLLAEDGTCVGVYGVGQDVTEWAIQEKQYATVMMQANAPIIELDKEGNITVWNSKTASMTGYASVDMVGEPLLPV</sequence>
<dbReference type="NCBIfam" id="TIGR00229">
    <property type="entry name" value="sensory_box"/>
    <property type="match status" value="2"/>
</dbReference>
<name>A0A3R7HW78_9STRA</name>